<evidence type="ECO:0000313" key="2">
    <source>
        <dbReference type="EMBL" id="OGE36379.1"/>
    </source>
</evidence>
<gene>
    <name evidence="2" type="ORF">A3E45_04485</name>
</gene>
<accession>A0A1F5K651</accession>
<dbReference type="Gene3D" id="3.90.70.10">
    <property type="entry name" value="Cysteine proteinases"/>
    <property type="match status" value="1"/>
</dbReference>
<organism evidence="2 3">
    <name type="scientific">Candidatus Daviesbacteria bacterium RIFCSPHIGHO2_12_FULL_43_11</name>
    <dbReference type="NCBI Taxonomy" id="1797780"/>
    <lineage>
        <taxon>Bacteria</taxon>
        <taxon>Candidatus Daviesiibacteriota</taxon>
    </lineage>
</organism>
<dbReference type="InterPro" id="IPR039564">
    <property type="entry name" value="Peptidase_C39-like"/>
</dbReference>
<feature type="domain" description="Peptidase C39-like" evidence="1">
    <location>
        <begin position="66"/>
        <end position="180"/>
    </location>
</feature>
<reference evidence="2 3" key="1">
    <citation type="journal article" date="2016" name="Nat. Commun.">
        <title>Thousands of microbial genomes shed light on interconnected biogeochemical processes in an aquifer system.</title>
        <authorList>
            <person name="Anantharaman K."/>
            <person name="Brown C.T."/>
            <person name="Hug L.A."/>
            <person name="Sharon I."/>
            <person name="Castelle C.J."/>
            <person name="Probst A.J."/>
            <person name="Thomas B.C."/>
            <person name="Singh A."/>
            <person name="Wilkins M.J."/>
            <person name="Karaoz U."/>
            <person name="Brodie E.L."/>
            <person name="Williams K.H."/>
            <person name="Hubbard S.S."/>
            <person name="Banfield J.F."/>
        </authorList>
    </citation>
    <scope>NUCLEOTIDE SEQUENCE [LARGE SCALE GENOMIC DNA]</scope>
</reference>
<dbReference type="STRING" id="1797780.A3E45_04485"/>
<dbReference type="Pfam" id="PF13181">
    <property type="entry name" value="TPR_8"/>
    <property type="match status" value="1"/>
</dbReference>
<dbReference type="SUPFAM" id="SSF48452">
    <property type="entry name" value="TPR-like"/>
    <property type="match status" value="1"/>
</dbReference>
<name>A0A1F5K651_9BACT</name>
<dbReference type="AlphaFoldDB" id="A0A1F5K651"/>
<dbReference type="InterPro" id="IPR011990">
    <property type="entry name" value="TPR-like_helical_dom_sf"/>
</dbReference>
<evidence type="ECO:0000259" key="1">
    <source>
        <dbReference type="Pfam" id="PF13529"/>
    </source>
</evidence>
<dbReference type="Pfam" id="PF13529">
    <property type="entry name" value="Peptidase_C39_2"/>
    <property type="match status" value="1"/>
</dbReference>
<dbReference type="EMBL" id="MFDH01000012">
    <property type="protein sequence ID" value="OGE36379.1"/>
    <property type="molecule type" value="Genomic_DNA"/>
</dbReference>
<comment type="caution">
    <text evidence="2">The sequence shown here is derived from an EMBL/GenBank/DDBJ whole genome shotgun (WGS) entry which is preliminary data.</text>
</comment>
<evidence type="ECO:0000313" key="3">
    <source>
        <dbReference type="Proteomes" id="UP000176405"/>
    </source>
</evidence>
<dbReference type="Gene3D" id="1.25.40.10">
    <property type="entry name" value="Tetratricopeptide repeat domain"/>
    <property type="match status" value="2"/>
</dbReference>
<dbReference type="InterPro" id="IPR019734">
    <property type="entry name" value="TPR_rpt"/>
</dbReference>
<protein>
    <recommendedName>
        <fullName evidence="1">Peptidase C39-like domain-containing protein</fullName>
    </recommendedName>
</protein>
<dbReference type="Proteomes" id="UP000176405">
    <property type="component" value="Unassembled WGS sequence"/>
</dbReference>
<sequence length="359" mass="41419">MFWTILVLVIVVVAVSSWVIFLKPPINQPITSPQTATVNNLPSKIPTPTPFLIKPATIKVIPQKLQVFQTFNNCGPAALSMALSYSGINETQQNLGAILRPYQNPHGDNDDKSVTLEELAKKAGEYGLLTYHRPGGDLEQIKLFISYDIPVITRTWLKAGDDIGHYRVIRGYDNTLGQITQDDSLQGASLKYSYLDFLNLWQGFNYEYLVLVPKEKQAIAEAILGESLDEQIAWEKALNIAREELRQDPENIFTQFNISVAYYYLGDYQRSVETFENVEAKLPFRMLWYQIEPILAYQKLRSYDRVFQLTDKILNNQNRAFSELYQIRGEIYRDLRKQDMAQKEFEKVYLYNKNFKPAT</sequence>
<proteinExistence type="predicted"/>